<sequence>MEIMDIASDIFMTKYNDVMKMLDCDHTLVESKWNYNHWALWVRSDQNVLTCSNHSEGFQSRSDDDNSSRSNLITRISNLMKKTIKHALNYFPDHGILLRDKENKRRDFVFEKLKESNTIHLSSIKHCSYFTYLLILNLTNEEEKDDERRRKIMFEEKEENSWKRKEKQY</sequence>
<reference evidence="1 2" key="1">
    <citation type="submission" date="2024-04" db="EMBL/GenBank/DDBJ databases">
        <title>Tritrichomonas musculus Genome.</title>
        <authorList>
            <person name="Alves-Ferreira E."/>
            <person name="Grigg M."/>
            <person name="Lorenzi H."/>
            <person name="Galac M."/>
        </authorList>
    </citation>
    <scope>NUCLEOTIDE SEQUENCE [LARGE SCALE GENOMIC DNA]</scope>
    <source>
        <strain evidence="1 2">EAF2021</strain>
    </source>
</reference>
<proteinExistence type="predicted"/>
<protein>
    <submittedName>
        <fullName evidence="1">Uncharacterized protein</fullName>
    </submittedName>
</protein>
<organism evidence="1 2">
    <name type="scientific">Tritrichomonas musculus</name>
    <dbReference type="NCBI Taxonomy" id="1915356"/>
    <lineage>
        <taxon>Eukaryota</taxon>
        <taxon>Metamonada</taxon>
        <taxon>Parabasalia</taxon>
        <taxon>Tritrichomonadida</taxon>
        <taxon>Tritrichomonadidae</taxon>
        <taxon>Tritrichomonas</taxon>
    </lineage>
</organism>
<evidence type="ECO:0000313" key="1">
    <source>
        <dbReference type="EMBL" id="KAK8878613.1"/>
    </source>
</evidence>
<evidence type="ECO:0000313" key="2">
    <source>
        <dbReference type="Proteomes" id="UP001470230"/>
    </source>
</evidence>
<accession>A0ABR2JLV3</accession>
<name>A0ABR2JLV3_9EUKA</name>
<comment type="caution">
    <text evidence="1">The sequence shown here is derived from an EMBL/GenBank/DDBJ whole genome shotgun (WGS) entry which is preliminary data.</text>
</comment>
<dbReference type="EMBL" id="JAPFFF010000011">
    <property type="protein sequence ID" value="KAK8878613.1"/>
    <property type="molecule type" value="Genomic_DNA"/>
</dbReference>
<gene>
    <name evidence="1" type="ORF">M9Y10_005393</name>
</gene>
<dbReference type="Proteomes" id="UP001470230">
    <property type="component" value="Unassembled WGS sequence"/>
</dbReference>
<keyword evidence="2" id="KW-1185">Reference proteome</keyword>